<dbReference type="Gene3D" id="3.40.850.10">
    <property type="entry name" value="Kinesin motor domain"/>
    <property type="match status" value="1"/>
</dbReference>
<feature type="binding site" evidence="9">
    <location>
        <begin position="96"/>
        <end position="103"/>
    </location>
    <ligand>
        <name>ATP</name>
        <dbReference type="ChEBI" id="CHEBI:30616"/>
    </ligand>
</feature>
<feature type="domain" description="Kinesin motor" evidence="13">
    <location>
        <begin position="11"/>
        <end position="338"/>
    </location>
</feature>
<dbReference type="PANTHER" id="PTHR47968">
    <property type="entry name" value="CENTROMERE PROTEIN E"/>
    <property type="match status" value="1"/>
</dbReference>
<evidence type="ECO:0000256" key="6">
    <source>
        <dbReference type="ARBA" id="ARBA00023054"/>
    </source>
</evidence>
<dbReference type="InterPro" id="IPR036961">
    <property type="entry name" value="Kinesin_motor_dom_sf"/>
</dbReference>
<protein>
    <recommendedName>
        <fullName evidence="10">Kinesin-like protein</fullName>
    </recommendedName>
</protein>
<keyword evidence="15" id="KW-1185">Reference proteome</keyword>
<keyword evidence="4 9" id="KW-0547">Nucleotide-binding</keyword>
<evidence type="ECO:0000256" key="12">
    <source>
        <dbReference type="SAM" id="MobiDB-lite"/>
    </source>
</evidence>
<keyword evidence="3 10" id="KW-0493">Microtubule</keyword>
<evidence type="ECO:0000256" key="10">
    <source>
        <dbReference type="RuleBase" id="RU000394"/>
    </source>
</evidence>
<feature type="compositionally biased region" description="Basic residues" evidence="12">
    <location>
        <begin position="729"/>
        <end position="742"/>
    </location>
</feature>
<reference evidence="14" key="1">
    <citation type="submission" date="2021-09" db="EMBL/GenBank/DDBJ databases">
        <authorList>
            <consortium name="AG Swart"/>
            <person name="Singh M."/>
            <person name="Singh A."/>
            <person name="Seah K."/>
            <person name="Emmerich C."/>
        </authorList>
    </citation>
    <scope>NUCLEOTIDE SEQUENCE</scope>
    <source>
        <strain evidence="14">ATCC30299</strain>
    </source>
</reference>
<comment type="caution">
    <text evidence="14">The sequence shown here is derived from an EMBL/GenBank/DDBJ whole genome shotgun (WGS) entry which is preliminary data.</text>
</comment>
<dbReference type="InterPro" id="IPR001752">
    <property type="entry name" value="Kinesin_motor_dom"/>
</dbReference>
<evidence type="ECO:0000313" key="14">
    <source>
        <dbReference type="EMBL" id="CAG9331391.1"/>
    </source>
</evidence>
<evidence type="ECO:0000256" key="5">
    <source>
        <dbReference type="ARBA" id="ARBA00022840"/>
    </source>
</evidence>
<organism evidence="14 15">
    <name type="scientific">Blepharisma stoltei</name>
    <dbReference type="NCBI Taxonomy" id="1481888"/>
    <lineage>
        <taxon>Eukaryota</taxon>
        <taxon>Sar</taxon>
        <taxon>Alveolata</taxon>
        <taxon>Ciliophora</taxon>
        <taxon>Postciliodesmatophora</taxon>
        <taxon>Heterotrichea</taxon>
        <taxon>Heterotrichida</taxon>
        <taxon>Blepharismidae</taxon>
        <taxon>Blepharisma</taxon>
    </lineage>
</organism>
<dbReference type="InterPro" id="IPR027417">
    <property type="entry name" value="P-loop_NTPase"/>
</dbReference>
<dbReference type="PROSITE" id="PS00411">
    <property type="entry name" value="KINESIN_MOTOR_1"/>
    <property type="match status" value="1"/>
</dbReference>
<evidence type="ECO:0000259" key="13">
    <source>
        <dbReference type="PROSITE" id="PS50067"/>
    </source>
</evidence>
<evidence type="ECO:0000313" key="15">
    <source>
        <dbReference type="Proteomes" id="UP001162131"/>
    </source>
</evidence>
<keyword evidence="6 11" id="KW-0175">Coiled coil</keyword>
<evidence type="ECO:0000256" key="9">
    <source>
        <dbReference type="PROSITE-ProRule" id="PRU00283"/>
    </source>
</evidence>
<dbReference type="EMBL" id="CAJZBQ010000053">
    <property type="protein sequence ID" value="CAG9331391.1"/>
    <property type="molecule type" value="Genomic_DNA"/>
</dbReference>
<evidence type="ECO:0000256" key="11">
    <source>
        <dbReference type="SAM" id="Coils"/>
    </source>
</evidence>
<dbReference type="GO" id="GO:0008017">
    <property type="term" value="F:microtubule binding"/>
    <property type="evidence" value="ECO:0007669"/>
    <property type="project" value="InterPro"/>
</dbReference>
<evidence type="ECO:0000256" key="7">
    <source>
        <dbReference type="ARBA" id="ARBA00023175"/>
    </source>
</evidence>
<dbReference type="GO" id="GO:0005524">
    <property type="term" value="F:ATP binding"/>
    <property type="evidence" value="ECO:0007669"/>
    <property type="project" value="UniProtKB-UniRule"/>
</dbReference>
<evidence type="ECO:0000256" key="4">
    <source>
        <dbReference type="ARBA" id="ARBA00022741"/>
    </source>
</evidence>
<dbReference type="CDD" id="cd23649">
    <property type="entry name" value="Khc_CBD_cc"/>
    <property type="match status" value="1"/>
</dbReference>
<comment type="subcellular location">
    <subcellularLocation>
        <location evidence="1">Cytoplasm</location>
        <location evidence="1">Cytoskeleton</location>
    </subcellularLocation>
</comment>
<dbReference type="PRINTS" id="PR00380">
    <property type="entry name" value="KINESINHEAVY"/>
</dbReference>
<dbReference type="InterPro" id="IPR027640">
    <property type="entry name" value="Kinesin-like_fam"/>
</dbReference>
<dbReference type="PANTHER" id="PTHR47968:SF75">
    <property type="entry name" value="CENTROMERE-ASSOCIATED PROTEIN E"/>
    <property type="match status" value="1"/>
</dbReference>
<dbReference type="SUPFAM" id="SSF52540">
    <property type="entry name" value="P-loop containing nucleoside triphosphate hydrolases"/>
    <property type="match status" value="1"/>
</dbReference>
<evidence type="ECO:0000256" key="2">
    <source>
        <dbReference type="ARBA" id="ARBA00022490"/>
    </source>
</evidence>
<proteinExistence type="inferred from homology"/>
<comment type="similarity">
    <text evidence="9 10">Belongs to the TRAFAC class myosin-kinesin ATPase superfamily. Kinesin family.</text>
</comment>
<evidence type="ECO:0000256" key="3">
    <source>
        <dbReference type="ARBA" id="ARBA00022701"/>
    </source>
</evidence>
<keyword evidence="5 9" id="KW-0067">ATP-binding</keyword>
<dbReference type="InterPro" id="IPR019821">
    <property type="entry name" value="Kinesin_motor_CS"/>
</dbReference>
<dbReference type="CDD" id="cd01369">
    <property type="entry name" value="KISc_KHC_KIF5"/>
    <property type="match status" value="1"/>
</dbReference>
<dbReference type="FunFam" id="3.40.850.10:FF:000082">
    <property type="entry name" value="OSM3-like kinesin"/>
    <property type="match status" value="1"/>
</dbReference>
<sequence>MEESEDVGSGNIKVVCRFRPLNQKEKEISMRVCVDFSSDNKTVIVKSQQENSEPLKFNYDHVFDPESTQGAVYEIAAKPIVEAVMQGFNGTVFAYGQTSSGKTFTMTGPDITNPGLMGIIPRMVSTVFDKILSADEHLEFQIKVAYCEIYMEKIKDLLDPSKSNLKIHEDRTRGIYIADLTERYVADPLEVSDLMKVGSQNREVGYTNMNAGSSRSHSIFILTVSQSNSQDLSAKTGKLYLVDLAGSEKIGKTGAEGKRLEEAKTINKSLTTLGQVISALTDGKSSHIPYRDSKLTRVLQDSLGGNSKTALIITCSPSPYNEEETISTLRFGIRAKAIKNKPKINREYTVGELKLMLAKAKEEIALKDKKIKALERSLKKTGAPIPVESEIEEDEKKDNDETEEIESKSSAYDEVIAELEETRARLSEEVENNMKFKNEFAITQTELVRLQNESRNSQQQIIDLLQQLTEIEEVLKEKEKKYENYDTLKVTNESLLADLNAANFEKLKLEKNLAEKEIEIEQVQTRLKMSGEREISSLRHELEEEKSKNIRLAEEITVYQRRIDEFLHQNGGKLSEHKEELFRRERESWKQEKKSIAREIQSKIERIVNLEIQLDESRAGYKTLESNMSQGEKSLKKKTDTLERNLDQLTLMYQQLVSQKSMLKVDKQINERKIQRLNERCQILEDQSNNLKSKLLQAQQQIKNLQNDKEEIIATPRYSLNVYTPGNSRIRKPIRGGSKKVTHSPERHLFPPEDEEGHEIVHE</sequence>
<keyword evidence="8" id="KW-0206">Cytoskeleton</keyword>
<dbReference type="Proteomes" id="UP001162131">
    <property type="component" value="Unassembled WGS sequence"/>
</dbReference>
<feature type="coiled-coil region" evidence="11">
    <location>
        <begin position="593"/>
        <end position="715"/>
    </location>
</feature>
<evidence type="ECO:0000256" key="8">
    <source>
        <dbReference type="ARBA" id="ARBA00023212"/>
    </source>
</evidence>
<dbReference type="SMART" id="SM00129">
    <property type="entry name" value="KISc"/>
    <property type="match status" value="1"/>
</dbReference>
<feature type="region of interest" description="Disordered" evidence="12">
    <location>
        <begin position="384"/>
        <end position="411"/>
    </location>
</feature>
<dbReference type="GO" id="GO:0007018">
    <property type="term" value="P:microtubule-based movement"/>
    <property type="evidence" value="ECO:0007669"/>
    <property type="project" value="InterPro"/>
</dbReference>
<dbReference type="GO" id="GO:0005874">
    <property type="term" value="C:microtubule"/>
    <property type="evidence" value="ECO:0007669"/>
    <property type="project" value="UniProtKB-KW"/>
</dbReference>
<name>A0AAU9K1Z1_9CILI</name>
<keyword evidence="7 9" id="KW-0505">Motor protein</keyword>
<dbReference type="InterPro" id="IPR059182">
    <property type="entry name" value="Khc_C"/>
</dbReference>
<accession>A0AAU9K1Z1</accession>
<feature type="region of interest" description="Disordered" evidence="12">
    <location>
        <begin position="726"/>
        <end position="763"/>
    </location>
</feature>
<gene>
    <name evidence="14" type="ORF">BSTOLATCC_MIC53463</name>
</gene>
<dbReference type="GO" id="GO:0003777">
    <property type="term" value="F:microtubule motor activity"/>
    <property type="evidence" value="ECO:0007669"/>
    <property type="project" value="InterPro"/>
</dbReference>
<dbReference type="Pfam" id="PF00225">
    <property type="entry name" value="Kinesin"/>
    <property type="match status" value="1"/>
</dbReference>
<evidence type="ECO:0000256" key="1">
    <source>
        <dbReference type="ARBA" id="ARBA00004245"/>
    </source>
</evidence>
<dbReference type="PROSITE" id="PS50067">
    <property type="entry name" value="KINESIN_MOTOR_2"/>
    <property type="match status" value="1"/>
</dbReference>
<keyword evidence="2" id="KW-0963">Cytoplasm</keyword>
<dbReference type="AlphaFoldDB" id="A0AAU9K1Z1"/>